<dbReference type="EMBL" id="CP080467">
    <property type="protein sequence ID" value="UNO49524.1"/>
    <property type="molecule type" value="Genomic_DNA"/>
</dbReference>
<accession>T0D769</accession>
<dbReference type="RefSeq" id="WP_021296846.1">
    <property type="nucleotide sequence ID" value="NZ_AURB01000136.1"/>
</dbReference>
<keyword evidence="3" id="KW-0282">Flagellum</keyword>
<dbReference type="GO" id="GO:0009288">
    <property type="term" value="C:bacterial-type flagellum"/>
    <property type="evidence" value="ECO:0007669"/>
    <property type="project" value="TreeGrafter"/>
</dbReference>
<dbReference type="OrthoDB" id="9800375at2"/>
<organism evidence="3 4">
    <name type="scientific">Alicyclobacillus acidoterrestris (strain ATCC 49025 / DSM 3922 / CIP 106132 / NCIMB 13137 / GD3B)</name>
    <dbReference type="NCBI Taxonomy" id="1356854"/>
    <lineage>
        <taxon>Bacteria</taxon>
        <taxon>Bacillati</taxon>
        <taxon>Bacillota</taxon>
        <taxon>Bacilli</taxon>
        <taxon>Bacillales</taxon>
        <taxon>Alicyclobacillaceae</taxon>
        <taxon>Alicyclobacillus</taxon>
    </lineage>
</organism>
<dbReference type="eggNOG" id="COG4786">
    <property type="taxonomic scope" value="Bacteria"/>
</dbReference>
<keyword evidence="4" id="KW-1185">Reference proteome</keyword>
<dbReference type="InterPro" id="IPR037925">
    <property type="entry name" value="FlgE/F/G-like"/>
</dbReference>
<evidence type="ECO:0000313" key="4">
    <source>
        <dbReference type="Proteomes" id="UP000829401"/>
    </source>
</evidence>
<dbReference type="InterPro" id="IPR010930">
    <property type="entry name" value="Flg_bb/hook_C_dom"/>
</dbReference>
<name>T0D769_ALIAG</name>
<reference evidence="4" key="1">
    <citation type="journal article" date="2022" name="G3 (Bethesda)">
        <title>Unveiling the complete genome sequence of Alicyclobacillus acidoterrestris DSM 3922T, a taint-producing strain.</title>
        <authorList>
            <person name="Leonardo I.C."/>
            <person name="Barreto Crespo M.T."/>
            <person name="Gaspar F.B."/>
        </authorList>
    </citation>
    <scope>NUCLEOTIDE SEQUENCE [LARGE SCALE GENOMIC DNA]</scope>
    <source>
        <strain evidence="4">DSM 3922</strain>
    </source>
</reference>
<dbReference type="STRING" id="1356854.N007_08925"/>
<gene>
    <name evidence="3" type="ORF">K1I37_02945</name>
</gene>
<feature type="domain" description="Flagellar basal-body/hook protein C-terminal" evidence="2">
    <location>
        <begin position="348"/>
        <end position="390"/>
    </location>
</feature>
<accession>A0A9E7CRA2</accession>
<evidence type="ECO:0000313" key="3">
    <source>
        <dbReference type="EMBL" id="UNO49524.1"/>
    </source>
</evidence>
<proteinExistence type="inferred from homology"/>
<keyword evidence="3" id="KW-0969">Cilium</keyword>
<dbReference type="Pfam" id="PF06429">
    <property type="entry name" value="Flg_bbr_C"/>
    <property type="match status" value="1"/>
</dbReference>
<dbReference type="PANTHER" id="PTHR30435">
    <property type="entry name" value="FLAGELLAR PROTEIN"/>
    <property type="match status" value="1"/>
</dbReference>
<sequence>MIPGLTTAAAGMNVNELTQQLLANNLANDDTPGFKASMAEYIESPVQDIYESPYGGPMTSYVGQMGTGVTFQEGVPDFTAGTMQQTGRALDVGIADTLLSGSYASVQGAGSVAGPVTVGAQGRLGVNGQPLAVYDANGNVLPGVYAVRNPQYQGSAALTGTDGAPDYDASGNPSYVFANAAGQVVGVPGQENAQGMAIRVGTNADMGYHSFFPVDYSSVGGATGIALTKDGALQLDGNNTLVDAAGHPILPIGANGQPIVGGRIVVNPNYEGTSLFGADGQPLTDANGQVSYRVYDANNNVVAGRLGTVDADVTQLSPLGQTEFMVGNSLSAASVLPQLRAGTGQLNPGSLEESNVNTTSIMTQMLNASSAYEANQRMVQTEDQLMQTAVTDVGKVNS</sequence>
<dbReference type="KEGG" id="aaco:K1I37_02945"/>
<dbReference type="PROSITE" id="PS00588">
    <property type="entry name" value="FLAGELLA_BB_ROD"/>
    <property type="match status" value="1"/>
</dbReference>
<evidence type="ECO:0000259" key="2">
    <source>
        <dbReference type="Pfam" id="PF06429"/>
    </source>
</evidence>
<protein>
    <submittedName>
        <fullName evidence="3">Flagellar basal body rod protein</fullName>
    </submittedName>
</protein>
<dbReference type="AlphaFoldDB" id="T0D769"/>
<dbReference type="SUPFAM" id="SSF117143">
    <property type="entry name" value="Flagellar hook protein flgE"/>
    <property type="match status" value="1"/>
</dbReference>
<dbReference type="GO" id="GO:0071978">
    <property type="term" value="P:bacterial-type flagellum-dependent swarming motility"/>
    <property type="evidence" value="ECO:0007669"/>
    <property type="project" value="TreeGrafter"/>
</dbReference>
<dbReference type="InterPro" id="IPR019776">
    <property type="entry name" value="Flagellar_basal_body_rod_CS"/>
</dbReference>
<evidence type="ECO:0000256" key="1">
    <source>
        <dbReference type="ARBA" id="ARBA00009677"/>
    </source>
</evidence>
<comment type="similarity">
    <text evidence="1">Belongs to the flagella basal body rod proteins family.</text>
</comment>
<dbReference type="Proteomes" id="UP000829401">
    <property type="component" value="Chromosome"/>
</dbReference>
<keyword evidence="3" id="KW-0966">Cell projection</keyword>
<dbReference type="PANTHER" id="PTHR30435:SF19">
    <property type="entry name" value="FLAGELLAR BASAL-BODY ROD PROTEIN FLGG"/>
    <property type="match status" value="1"/>
</dbReference>